<dbReference type="GO" id="GO:0045892">
    <property type="term" value="P:negative regulation of DNA-templated transcription"/>
    <property type="evidence" value="ECO:0007669"/>
    <property type="project" value="InterPro"/>
</dbReference>
<reference evidence="5" key="2">
    <citation type="submission" date="2021-04" db="EMBL/GenBank/DDBJ databases">
        <authorList>
            <person name="Liu J."/>
        </authorList>
    </citation>
    <scope>NUCLEOTIDE SEQUENCE</scope>
    <source>
        <strain evidence="5">BAD-6</strain>
    </source>
</reference>
<dbReference type="Gene3D" id="1.10.10.10">
    <property type="entry name" value="Winged helix-like DNA-binding domain superfamily/Winged helix DNA-binding domain"/>
    <property type="match status" value="1"/>
</dbReference>
<evidence type="ECO:0000256" key="2">
    <source>
        <dbReference type="ARBA" id="ARBA00023015"/>
    </source>
</evidence>
<reference evidence="5" key="1">
    <citation type="submission" date="2021-04" db="EMBL/GenBank/DDBJ databases">
        <title>Sinoanaerobacter chloroacetimidivorans sp. nov., an obligate anaerobic bacterium isolated from anaerobic sludge.</title>
        <authorList>
            <person name="Bao Y."/>
        </authorList>
    </citation>
    <scope>NUCLEOTIDE SEQUENCE</scope>
    <source>
        <strain evidence="5">BAD-6</strain>
    </source>
</reference>
<evidence type="ECO:0000313" key="6">
    <source>
        <dbReference type="Proteomes" id="UP000675664"/>
    </source>
</evidence>
<dbReference type="PIRSF" id="PIRSF019455">
    <property type="entry name" value="CopR_AtkY"/>
    <property type="match status" value="1"/>
</dbReference>
<sequence>MSKIIKRLPDSELEIMMIIWEAGEPVSSSYLMERLAGEKKWVATTVLNFLSRLVERGFLSVEKQGRFNIYEPLVAEKDYLEMESRSFLERLHKSSLKSFVAALYEGRSISSQDMEELRSYMEQLNHEKKPGEE</sequence>
<accession>A0A8J7W6C9</accession>
<evidence type="ECO:0000256" key="1">
    <source>
        <dbReference type="ARBA" id="ARBA00011046"/>
    </source>
</evidence>
<dbReference type="InterPro" id="IPR036388">
    <property type="entry name" value="WH-like_DNA-bd_sf"/>
</dbReference>
<keyword evidence="2" id="KW-0805">Transcription regulation</keyword>
<dbReference type="EMBL" id="JAGSND010000018">
    <property type="protein sequence ID" value="MBR0599913.1"/>
    <property type="molecule type" value="Genomic_DNA"/>
</dbReference>
<organism evidence="5 6">
    <name type="scientific">Sinanaerobacter chloroacetimidivorans</name>
    <dbReference type="NCBI Taxonomy" id="2818044"/>
    <lineage>
        <taxon>Bacteria</taxon>
        <taxon>Bacillati</taxon>
        <taxon>Bacillota</taxon>
        <taxon>Clostridia</taxon>
        <taxon>Peptostreptococcales</taxon>
        <taxon>Anaerovoracaceae</taxon>
        <taxon>Sinanaerobacter</taxon>
    </lineage>
</organism>
<evidence type="ECO:0000256" key="3">
    <source>
        <dbReference type="ARBA" id="ARBA00023125"/>
    </source>
</evidence>
<evidence type="ECO:0000256" key="4">
    <source>
        <dbReference type="ARBA" id="ARBA00023163"/>
    </source>
</evidence>
<dbReference type="RefSeq" id="WP_227020042.1">
    <property type="nucleotide sequence ID" value="NZ_JAGSND010000018.1"/>
</dbReference>
<dbReference type="InterPro" id="IPR036390">
    <property type="entry name" value="WH_DNA-bd_sf"/>
</dbReference>
<dbReference type="InterPro" id="IPR005650">
    <property type="entry name" value="BlaI_family"/>
</dbReference>
<dbReference type="SUPFAM" id="SSF46785">
    <property type="entry name" value="Winged helix' DNA-binding domain"/>
    <property type="match status" value="1"/>
</dbReference>
<evidence type="ECO:0000313" key="5">
    <source>
        <dbReference type="EMBL" id="MBR0599913.1"/>
    </source>
</evidence>
<comment type="caution">
    <text evidence="5">The sequence shown here is derived from an EMBL/GenBank/DDBJ whole genome shotgun (WGS) entry which is preliminary data.</text>
</comment>
<gene>
    <name evidence="5" type="ORF">KCX82_18675</name>
</gene>
<keyword evidence="4" id="KW-0804">Transcription</keyword>
<comment type="similarity">
    <text evidence="1">Belongs to the BlaI transcriptional regulatory family.</text>
</comment>
<protein>
    <submittedName>
        <fullName evidence="5">BlaI/MecI/CopY family transcriptional regulator</fullName>
    </submittedName>
</protein>
<dbReference type="Proteomes" id="UP000675664">
    <property type="component" value="Unassembled WGS sequence"/>
</dbReference>
<name>A0A8J7W6C9_9FIRM</name>
<keyword evidence="3" id="KW-0238">DNA-binding</keyword>
<dbReference type="Gene3D" id="1.10.4040.10">
    <property type="entry name" value="Penicillinase repressor domain"/>
    <property type="match status" value="1"/>
</dbReference>
<dbReference type="GO" id="GO:0003677">
    <property type="term" value="F:DNA binding"/>
    <property type="evidence" value="ECO:0007669"/>
    <property type="project" value="UniProtKB-KW"/>
</dbReference>
<dbReference type="Pfam" id="PF03965">
    <property type="entry name" value="Penicillinase_R"/>
    <property type="match status" value="1"/>
</dbReference>
<keyword evidence="6" id="KW-1185">Reference proteome</keyword>
<proteinExistence type="inferred from homology"/>
<dbReference type="AlphaFoldDB" id="A0A8J7W6C9"/>